<dbReference type="InterPro" id="IPR036412">
    <property type="entry name" value="HAD-like_sf"/>
</dbReference>
<dbReference type="SFLD" id="SFLDG01140">
    <property type="entry name" value="C2.B:_Phosphomannomutase_and_P"/>
    <property type="match status" value="1"/>
</dbReference>
<dbReference type="GO" id="GO:0005829">
    <property type="term" value="C:cytosol"/>
    <property type="evidence" value="ECO:0007669"/>
    <property type="project" value="TreeGrafter"/>
</dbReference>
<name>A0A9X3FMU0_9LACT</name>
<keyword evidence="1" id="KW-0378">Hydrolase</keyword>
<dbReference type="CDD" id="cd07516">
    <property type="entry name" value="HAD_Pase"/>
    <property type="match status" value="1"/>
</dbReference>
<evidence type="ECO:0000313" key="2">
    <source>
        <dbReference type="Proteomes" id="UP001146670"/>
    </source>
</evidence>
<comment type="caution">
    <text evidence="1">The sequence shown here is derived from an EMBL/GenBank/DDBJ whole genome shotgun (WGS) entry which is preliminary data.</text>
</comment>
<dbReference type="PANTHER" id="PTHR10000:SF8">
    <property type="entry name" value="HAD SUPERFAMILY HYDROLASE-LIKE, TYPE 3"/>
    <property type="match status" value="1"/>
</dbReference>
<dbReference type="GO" id="GO:0016791">
    <property type="term" value="F:phosphatase activity"/>
    <property type="evidence" value="ECO:0007669"/>
    <property type="project" value="UniProtKB-ARBA"/>
</dbReference>
<accession>A0A9X3FMU0</accession>
<dbReference type="Pfam" id="PF08282">
    <property type="entry name" value="Hydrolase_3"/>
    <property type="match status" value="1"/>
</dbReference>
<proteinExistence type="predicted"/>
<organism evidence="1 2">
    <name type="scientific">Aerococcus kribbianus</name>
    <dbReference type="NCBI Taxonomy" id="2999064"/>
    <lineage>
        <taxon>Bacteria</taxon>
        <taxon>Bacillati</taxon>
        <taxon>Bacillota</taxon>
        <taxon>Bacilli</taxon>
        <taxon>Lactobacillales</taxon>
        <taxon>Aerococcaceae</taxon>
        <taxon>Aerococcus</taxon>
    </lineage>
</organism>
<reference evidence="1" key="1">
    <citation type="submission" date="2022-12" db="EMBL/GenBank/DDBJ databases">
        <title>Description and comparative metabolic analysis of Aerococcus sp. nov., isolated from the feces of a pig.</title>
        <authorList>
            <person name="Chang Y.-H."/>
        </authorList>
    </citation>
    <scope>NUCLEOTIDE SEQUENCE</scope>
    <source>
        <strain evidence="1">YH-aer222</strain>
    </source>
</reference>
<dbReference type="NCBIfam" id="TIGR00099">
    <property type="entry name" value="Cof-subfamily"/>
    <property type="match status" value="1"/>
</dbReference>
<dbReference type="Proteomes" id="UP001146670">
    <property type="component" value="Unassembled WGS sequence"/>
</dbReference>
<evidence type="ECO:0000313" key="1">
    <source>
        <dbReference type="EMBL" id="MCZ0725447.1"/>
    </source>
</evidence>
<dbReference type="NCBIfam" id="TIGR01484">
    <property type="entry name" value="HAD-SF-IIB"/>
    <property type="match status" value="2"/>
</dbReference>
<dbReference type="SUPFAM" id="SSF56784">
    <property type="entry name" value="HAD-like"/>
    <property type="match status" value="1"/>
</dbReference>
<keyword evidence="2" id="KW-1185">Reference proteome</keyword>
<dbReference type="RefSeq" id="WP_268751762.1">
    <property type="nucleotide sequence ID" value="NZ_JAPRFQ010000001.1"/>
</dbReference>
<dbReference type="PANTHER" id="PTHR10000">
    <property type="entry name" value="PHOSPHOSERINE PHOSPHATASE"/>
    <property type="match status" value="1"/>
</dbReference>
<sequence>MVKLIAIDLDGTLLDDHKEISQANKEAVQAALAQGVEVAIATGRPLEAIQHLLDQLGLNTADHYSLTYNGGLVIQNYLGEAMSKRTLPSDQVTPIAQSLLSLDLPVVAVGLDQVYEYPYPDGHPSNYHKTMPFLPFTGVENMDSDAQSAIFKLVVATEADHLASRLEEIPESLRNDYSVMQSHPHQLEIMPKGVDKGQGLSQLAKLLGIPQAQVMAIGDEENDLAMLQWAGIAVAMGNARSDVKAIADYVTANNQDSGVAQAIRHFLAELPH</sequence>
<dbReference type="EMBL" id="JAPRFR010000001">
    <property type="protein sequence ID" value="MCZ0725447.1"/>
    <property type="molecule type" value="Genomic_DNA"/>
</dbReference>
<dbReference type="Gene3D" id="3.30.1240.10">
    <property type="match status" value="1"/>
</dbReference>
<dbReference type="GO" id="GO:0000287">
    <property type="term" value="F:magnesium ion binding"/>
    <property type="evidence" value="ECO:0007669"/>
    <property type="project" value="TreeGrafter"/>
</dbReference>
<dbReference type="SFLD" id="SFLDS00003">
    <property type="entry name" value="Haloacid_Dehalogenase"/>
    <property type="match status" value="1"/>
</dbReference>
<dbReference type="InterPro" id="IPR006379">
    <property type="entry name" value="HAD-SF_hydro_IIB"/>
</dbReference>
<dbReference type="AlphaFoldDB" id="A0A9X3FMU0"/>
<dbReference type="InterPro" id="IPR000150">
    <property type="entry name" value="Cof"/>
</dbReference>
<dbReference type="SFLD" id="SFLDG01144">
    <property type="entry name" value="C2.B.4:_PGP_Like"/>
    <property type="match status" value="1"/>
</dbReference>
<dbReference type="InterPro" id="IPR023214">
    <property type="entry name" value="HAD_sf"/>
</dbReference>
<gene>
    <name evidence="1" type="ORF">OW157_02555</name>
</gene>
<protein>
    <submittedName>
        <fullName evidence="1">Cof-type HAD-IIB family hydrolase</fullName>
    </submittedName>
</protein>
<dbReference type="Gene3D" id="3.40.50.1000">
    <property type="entry name" value="HAD superfamily/HAD-like"/>
    <property type="match status" value="1"/>
</dbReference>